<dbReference type="Pfam" id="PF05017">
    <property type="entry name" value="TMP"/>
    <property type="match status" value="3"/>
</dbReference>
<organism evidence="2 3">
    <name type="scientific">Arthrobacter woluwensis</name>
    <dbReference type="NCBI Taxonomy" id="156980"/>
    <lineage>
        <taxon>Bacteria</taxon>
        <taxon>Bacillati</taxon>
        <taxon>Actinomycetota</taxon>
        <taxon>Actinomycetes</taxon>
        <taxon>Micrococcales</taxon>
        <taxon>Micrococcaceae</taxon>
        <taxon>Arthrobacter</taxon>
    </lineage>
</organism>
<evidence type="ECO:0000313" key="2">
    <source>
        <dbReference type="EMBL" id="SEB28812.1"/>
    </source>
</evidence>
<dbReference type="PANTHER" id="PTHR37813:SF1">
    <property type="entry name" value="FELS-2 PROPHAGE PROTEIN"/>
    <property type="match status" value="1"/>
</dbReference>
<protein>
    <submittedName>
        <fullName evidence="2">TMP repeat-containing protein</fullName>
    </submittedName>
</protein>
<keyword evidence="1" id="KW-0472">Membrane</keyword>
<proteinExistence type="predicted"/>
<name>A0A1H4I6B5_9MICC</name>
<keyword evidence="1" id="KW-1133">Transmembrane helix</keyword>
<reference evidence="2 3" key="1">
    <citation type="submission" date="2016-10" db="EMBL/GenBank/DDBJ databases">
        <authorList>
            <person name="de Groot N.N."/>
        </authorList>
    </citation>
    <scope>NUCLEOTIDE SEQUENCE [LARGE SCALE GENOMIC DNA]</scope>
    <source>
        <strain evidence="2 3">DSM 10495</strain>
    </source>
</reference>
<feature type="transmembrane region" description="Helical" evidence="1">
    <location>
        <begin position="35"/>
        <end position="54"/>
    </location>
</feature>
<dbReference type="SUPFAM" id="SSF48371">
    <property type="entry name" value="ARM repeat"/>
    <property type="match status" value="1"/>
</dbReference>
<feature type="transmembrane region" description="Helical" evidence="1">
    <location>
        <begin position="130"/>
        <end position="153"/>
    </location>
</feature>
<feature type="transmembrane region" description="Helical" evidence="1">
    <location>
        <begin position="7"/>
        <end position="29"/>
    </location>
</feature>
<dbReference type="Proteomes" id="UP000182652">
    <property type="component" value="Unassembled WGS sequence"/>
</dbReference>
<evidence type="ECO:0000256" key="1">
    <source>
        <dbReference type="SAM" id="Phobius"/>
    </source>
</evidence>
<evidence type="ECO:0000313" key="3">
    <source>
        <dbReference type="Proteomes" id="UP000182652"/>
    </source>
</evidence>
<feature type="transmembrane region" description="Helical" evidence="1">
    <location>
        <begin position="75"/>
        <end position="94"/>
    </location>
</feature>
<accession>A0A1H4I6B5</accession>
<gene>
    <name evidence="2" type="ORF">SAMN04489745_0005</name>
</gene>
<dbReference type="STRING" id="156980.SAMN04489745_0005"/>
<dbReference type="AlphaFoldDB" id="A0A1H4I6B5"/>
<dbReference type="Gene3D" id="1.20.120.20">
    <property type="entry name" value="Apolipoprotein"/>
    <property type="match status" value="1"/>
</dbReference>
<keyword evidence="1" id="KW-0812">Transmembrane</keyword>
<dbReference type="InterPro" id="IPR007713">
    <property type="entry name" value="TMP_rpt"/>
</dbReference>
<dbReference type="EMBL" id="FNSN01000001">
    <property type="protein sequence ID" value="SEB28812.1"/>
    <property type="molecule type" value="Genomic_DNA"/>
</dbReference>
<dbReference type="InterPro" id="IPR016024">
    <property type="entry name" value="ARM-type_fold"/>
</dbReference>
<dbReference type="PANTHER" id="PTHR37813">
    <property type="entry name" value="FELS-2 PROPHAGE PROTEIN"/>
    <property type="match status" value="1"/>
</dbReference>
<sequence>MPIFGSIIGQIAGIVTAASPIATIFSGLADVMPDLIGTVAGVIGAFAGAIAGVLPTISDTVGTISGVISGAFKEIAPVLASAAGAIGGALQDLAPVFAKVVGAIAPLITAIVSSLVPIIVNLVTTILPPVVTIFTGIISAIGPLVDIILAILVPAIQALLPVVTTVFNAVADIIKSVMQIVQGVIQVVTGVISGNWSQVWEGIQNIFGGIWNAIKAIVSGAIAVVSSTISGALSLIGSLWSSAWNGIKSFFTGLWSNITGAISSGINNVVSFFRDLPGKILGALSGLTGSLVQIGRDMIQGLLNGAGSLLSSIGSFFLNQLPGWIVGPFKAALGIHSPSRVFRQFGEFIVQGLAGGVKKAGPQATAAITAVARKVTSEATKHFTKADQLRKAASSLMSRAAQVSGVKAPALGKDAKANAKKMTAYYAAIAKRNKQVASLIAQGRQKLAEANRETSLGRTLDATSRMISASNAQISKLTTQRASIASRLKTAQKSLSDAVKTRDKAASDAAEKFRDEFNLGDLAGRSAQGIVAAAKKTVGNVQGFKGQLDKLRSMGLDAGLLAQIGELGTGKGGSIAKSLIAGGKGLVGQLNGQWKQLGSVSQSAGMSLANGMYGAGIAAQQGLVNGLSGNLKAVDAAIKKVTDRMTSQVKKNLGIHSPSRVFRYEVGRQVPAGLALGVRDGTGLVSRAVDSLVQIPNAVASQPYRPASYVPAPGSHGRWADGKPPIQIHVHEAVNPSATAMAVARRLEGQ</sequence>
<keyword evidence="3" id="KW-1185">Reference proteome</keyword>
<feature type="transmembrane region" description="Helical" evidence="1">
    <location>
        <begin position="100"/>
        <end position="123"/>
    </location>
</feature>